<evidence type="ECO:0000313" key="10">
    <source>
        <dbReference type="Proteomes" id="UP001186944"/>
    </source>
</evidence>
<proteinExistence type="predicted"/>
<dbReference type="InterPro" id="IPR003578">
    <property type="entry name" value="Small_GTPase_Rho"/>
</dbReference>
<dbReference type="InterPro" id="IPR005225">
    <property type="entry name" value="Small_GTP-bd"/>
</dbReference>
<sequence length="194" mass="22051">MDLSKVKLVIVGDGACGKTSILIVYSRDEFPEDHLPTVFDTYIKPVNVDGNEIDLALWDTAGQEEFDRLRPLSYPKTEVVLICFSIDNPMSLENVVERWSPEIKHFCPNVPFILVGNKSDIRNDRKTIEELKKWKKKPVTSQEGHDVARQIGAHRYMECSAKMNDGIADIFKEAIKIALTFKKRKSGRPSCVLL</sequence>
<evidence type="ECO:0000256" key="2">
    <source>
        <dbReference type="ARBA" id="ARBA00022475"/>
    </source>
</evidence>
<evidence type="ECO:0000256" key="5">
    <source>
        <dbReference type="ARBA" id="ARBA00023134"/>
    </source>
</evidence>
<dbReference type="CDD" id="cd00157">
    <property type="entry name" value="Rho"/>
    <property type="match status" value="1"/>
</dbReference>
<evidence type="ECO:0000256" key="1">
    <source>
        <dbReference type="ARBA" id="ARBA00004236"/>
    </source>
</evidence>
<protein>
    <recommendedName>
        <fullName evidence="11">Ras-like GTP-binding protein Rho1</fullName>
    </recommendedName>
</protein>
<dbReference type="SMART" id="SM00173">
    <property type="entry name" value="RAS"/>
    <property type="match status" value="1"/>
</dbReference>
<keyword evidence="10" id="KW-1185">Reference proteome</keyword>
<dbReference type="PROSITE" id="PS51421">
    <property type="entry name" value="RAS"/>
    <property type="match status" value="1"/>
</dbReference>
<dbReference type="PROSITE" id="PS51419">
    <property type="entry name" value="RAB"/>
    <property type="match status" value="1"/>
</dbReference>
<dbReference type="SMART" id="SM00175">
    <property type="entry name" value="RAB"/>
    <property type="match status" value="1"/>
</dbReference>
<dbReference type="GO" id="GO:0030036">
    <property type="term" value="P:actin cytoskeleton organization"/>
    <property type="evidence" value="ECO:0007669"/>
    <property type="project" value="UniProtKB-ARBA"/>
</dbReference>
<dbReference type="PANTHER" id="PTHR24072">
    <property type="entry name" value="RHO FAMILY GTPASE"/>
    <property type="match status" value="1"/>
</dbReference>
<dbReference type="SMART" id="SM00174">
    <property type="entry name" value="RHO"/>
    <property type="match status" value="1"/>
</dbReference>
<dbReference type="Proteomes" id="UP001186944">
    <property type="component" value="Unassembled WGS sequence"/>
</dbReference>
<comment type="caution">
    <text evidence="9">The sequence shown here is derived from an EMBL/GenBank/DDBJ whole genome shotgun (WGS) entry which is preliminary data.</text>
</comment>
<reference evidence="9" key="1">
    <citation type="submission" date="2019-08" db="EMBL/GenBank/DDBJ databases">
        <title>The improved chromosome-level genome for the pearl oyster Pinctada fucata martensii using PacBio sequencing and Hi-C.</title>
        <authorList>
            <person name="Zheng Z."/>
        </authorList>
    </citation>
    <scope>NUCLEOTIDE SEQUENCE</scope>
    <source>
        <strain evidence="9">ZZ-2019</strain>
        <tissue evidence="9">Adductor muscle</tissue>
    </source>
</reference>
<dbReference type="GO" id="GO:0005525">
    <property type="term" value="F:GTP binding"/>
    <property type="evidence" value="ECO:0007669"/>
    <property type="project" value="UniProtKB-KW"/>
</dbReference>
<dbReference type="GO" id="GO:0005886">
    <property type="term" value="C:plasma membrane"/>
    <property type="evidence" value="ECO:0007669"/>
    <property type="project" value="UniProtKB-SubCell"/>
</dbReference>
<evidence type="ECO:0000256" key="6">
    <source>
        <dbReference type="ARBA" id="ARBA00023136"/>
    </source>
</evidence>
<evidence type="ECO:0000256" key="7">
    <source>
        <dbReference type="ARBA" id="ARBA00023288"/>
    </source>
</evidence>
<evidence type="ECO:0000256" key="8">
    <source>
        <dbReference type="ARBA" id="ARBA00023289"/>
    </source>
</evidence>
<dbReference type="PROSITE" id="PS51420">
    <property type="entry name" value="RHO"/>
    <property type="match status" value="1"/>
</dbReference>
<name>A0AA88XPF0_PINIB</name>
<evidence type="ECO:0000313" key="9">
    <source>
        <dbReference type="EMBL" id="KAK3089264.1"/>
    </source>
</evidence>
<dbReference type="InterPro" id="IPR027417">
    <property type="entry name" value="P-loop_NTPase"/>
</dbReference>
<keyword evidence="7" id="KW-0449">Lipoprotein</keyword>
<dbReference type="Gene3D" id="3.40.50.300">
    <property type="entry name" value="P-loop containing nucleotide triphosphate hydrolases"/>
    <property type="match status" value="1"/>
</dbReference>
<dbReference type="PRINTS" id="PR00449">
    <property type="entry name" value="RASTRNSFRMNG"/>
</dbReference>
<dbReference type="AlphaFoldDB" id="A0AA88XPF0"/>
<gene>
    <name evidence="9" type="ORF">FSP39_002196</name>
</gene>
<keyword evidence="8" id="KW-0636">Prenylation</keyword>
<keyword evidence="6" id="KW-0472">Membrane</keyword>
<evidence type="ECO:0000256" key="3">
    <source>
        <dbReference type="ARBA" id="ARBA00022481"/>
    </source>
</evidence>
<dbReference type="InterPro" id="IPR001806">
    <property type="entry name" value="Small_GTPase"/>
</dbReference>
<dbReference type="Pfam" id="PF00071">
    <property type="entry name" value="Ras"/>
    <property type="match status" value="1"/>
</dbReference>
<comment type="subcellular location">
    <subcellularLocation>
        <location evidence="1">Cell membrane</location>
    </subcellularLocation>
</comment>
<accession>A0AA88XPF0</accession>
<keyword evidence="3" id="KW-0488">Methylation</keyword>
<keyword evidence="2" id="KW-1003">Cell membrane</keyword>
<keyword evidence="5" id="KW-0342">GTP-binding</keyword>
<dbReference type="EMBL" id="VSWD01000010">
    <property type="protein sequence ID" value="KAK3089264.1"/>
    <property type="molecule type" value="Genomic_DNA"/>
</dbReference>
<keyword evidence="4" id="KW-0547">Nucleotide-binding</keyword>
<evidence type="ECO:0000256" key="4">
    <source>
        <dbReference type="ARBA" id="ARBA00022741"/>
    </source>
</evidence>
<dbReference type="SMART" id="SM00176">
    <property type="entry name" value="RAN"/>
    <property type="match status" value="1"/>
</dbReference>
<organism evidence="9 10">
    <name type="scientific">Pinctada imbricata</name>
    <name type="common">Atlantic pearl-oyster</name>
    <name type="synonym">Pinctada martensii</name>
    <dbReference type="NCBI Taxonomy" id="66713"/>
    <lineage>
        <taxon>Eukaryota</taxon>
        <taxon>Metazoa</taxon>
        <taxon>Spiralia</taxon>
        <taxon>Lophotrochozoa</taxon>
        <taxon>Mollusca</taxon>
        <taxon>Bivalvia</taxon>
        <taxon>Autobranchia</taxon>
        <taxon>Pteriomorphia</taxon>
        <taxon>Pterioida</taxon>
        <taxon>Pterioidea</taxon>
        <taxon>Pteriidae</taxon>
        <taxon>Pinctada</taxon>
    </lineage>
</organism>
<dbReference type="FunFam" id="3.40.50.300:FF:000676">
    <property type="entry name" value="Ras homolog family member F"/>
    <property type="match status" value="1"/>
</dbReference>
<dbReference type="GO" id="GO:0003924">
    <property type="term" value="F:GTPase activity"/>
    <property type="evidence" value="ECO:0007669"/>
    <property type="project" value="InterPro"/>
</dbReference>
<dbReference type="GO" id="GO:0007264">
    <property type="term" value="P:small GTPase-mediated signal transduction"/>
    <property type="evidence" value="ECO:0007669"/>
    <property type="project" value="InterPro"/>
</dbReference>
<evidence type="ECO:0008006" key="11">
    <source>
        <dbReference type="Google" id="ProtNLM"/>
    </source>
</evidence>
<dbReference type="NCBIfam" id="TIGR00231">
    <property type="entry name" value="small_GTP"/>
    <property type="match status" value="1"/>
</dbReference>
<dbReference type="SUPFAM" id="SSF52540">
    <property type="entry name" value="P-loop containing nucleoside triphosphate hydrolases"/>
    <property type="match status" value="1"/>
</dbReference>